<evidence type="ECO:0000313" key="3">
    <source>
        <dbReference type="Proteomes" id="UP000037035"/>
    </source>
</evidence>
<dbReference type="VEuPathDB" id="FungiDB:VP01_148g5"/>
<dbReference type="AlphaFoldDB" id="A0A0L6VJE4"/>
<comment type="caution">
    <text evidence="2">The sequence shown here is derived from an EMBL/GenBank/DDBJ whole genome shotgun (WGS) entry which is preliminary data.</text>
</comment>
<keyword evidence="1" id="KW-0472">Membrane</keyword>
<keyword evidence="1" id="KW-0812">Transmembrane</keyword>
<evidence type="ECO:0000313" key="2">
    <source>
        <dbReference type="EMBL" id="KNZ60858.1"/>
    </source>
</evidence>
<dbReference type="EMBL" id="LAVV01005442">
    <property type="protein sequence ID" value="KNZ60858.1"/>
    <property type="molecule type" value="Genomic_DNA"/>
</dbReference>
<sequence length="273" mass="30445">MINDIHFIKSRSYALTAEAETSAKITTLAFSWSHLTIFIASSIFCSNFYIFDLKFCSRSQLWCPSGFSANAKSVQRSVTLSVTFKEHQKLSPAQTGNTHTQGLRQAAEHSTQNCPENPIVWSASRPPTQVTIKSVGLPSPAQATYTLPLENCPIPDPELVSWEGKTVNSEGFLALCYDHCTKVVHPTCLTRVLLGACQYMFLNLSLQDIINDLNHAPEIIRMICCPQAKNAWNQCINWLAAPQAVPKSANTSQLNRLLIGWKVFWQDPELKIC</sequence>
<keyword evidence="3" id="KW-1185">Reference proteome</keyword>
<feature type="transmembrane region" description="Helical" evidence="1">
    <location>
        <begin position="32"/>
        <end position="51"/>
    </location>
</feature>
<accession>A0A0L6VJE4</accession>
<organism evidence="2 3">
    <name type="scientific">Puccinia sorghi</name>
    <dbReference type="NCBI Taxonomy" id="27349"/>
    <lineage>
        <taxon>Eukaryota</taxon>
        <taxon>Fungi</taxon>
        <taxon>Dikarya</taxon>
        <taxon>Basidiomycota</taxon>
        <taxon>Pucciniomycotina</taxon>
        <taxon>Pucciniomycetes</taxon>
        <taxon>Pucciniales</taxon>
        <taxon>Pucciniaceae</taxon>
        <taxon>Puccinia</taxon>
    </lineage>
</organism>
<proteinExistence type="predicted"/>
<name>A0A0L6VJE4_9BASI</name>
<evidence type="ECO:0000256" key="1">
    <source>
        <dbReference type="SAM" id="Phobius"/>
    </source>
</evidence>
<dbReference type="Proteomes" id="UP000037035">
    <property type="component" value="Unassembled WGS sequence"/>
</dbReference>
<protein>
    <submittedName>
        <fullName evidence="2">Uncharacterized protein</fullName>
    </submittedName>
</protein>
<gene>
    <name evidence="2" type="ORF">VP01_148g5</name>
</gene>
<reference evidence="2 3" key="1">
    <citation type="submission" date="2015-08" db="EMBL/GenBank/DDBJ databases">
        <title>Next Generation Sequencing and Analysis of the Genome of Puccinia sorghi L Schw, the Causal Agent of Maize Common Rust.</title>
        <authorList>
            <person name="Rochi L."/>
            <person name="Burguener G."/>
            <person name="Darino M."/>
            <person name="Turjanski A."/>
            <person name="Kreff E."/>
            <person name="Dieguez M.J."/>
            <person name="Sacco F."/>
        </authorList>
    </citation>
    <scope>NUCLEOTIDE SEQUENCE [LARGE SCALE GENOMIC DNA]</scope>
    <source>
        <strain evidence="2 3">RO10H11247</strain>
    </source>
</reference>
<keyword evidence="1" id="KW-1133">Transmembrane helix</keyword>